<dbReference type="Proteomes" id="UP001140094">
    <property type="component" value="Unassembled WGS sequence"/>
</dbReference>
<name>A0A9W8I572_9FUNG</name>
<dbReference type="CDD" id="cd00130">
    <property type="entry name" value="PAS"/>
    <property type="match status" value="1"/>
</dbReference>
<feature type="domain" description="PAS" evidence="1">
    <location>
        <begin position="32"/>
        <end position="58"/>
    </location>
</feature>
<comment type="caution">
    <text evidence="2">The sequence shown here is derived from an EMBL/GenBank/DDBJ whole genome shotgun (WGS) entry which is preliminary data.</text>
</comment>
<keyword evidence="3" id="KW-1185">Reference proteome</keyword>
<reference evidence="2" key="1">
    <citation type="submission" date="2022-07" db="EMBL/GenBank/DDBJ databases">
        <title>Phylogenomic reconstructions and comparative analyses of Kickxellomycotina fungi.</title>
        <authorList>
            <person name="Reynolds N.K."/>
            <person name="Stajich J.E."/>
            <person name="Barry K."/>
            <person name="Grigoriev I.V."/>
            <person name="Crous P."/>
            <person name="Smith M.E."/>
        </authorList>
    </citation>
    <scope>NUCLEOTIDE SEQUENCE</scope>
    <source>
        <strain evidence="2">NRRL 1565</strain>
    </source>
</reference>
<proteinExistence type="predicted"/>
<evidence type="ECO:0000313" key="3">
    <source>
        <dbReference type="Proteomes" id="UP001140094"/>
    </source>
</evidence>
<evidence type="ECO:0000259" key="1">
    <source>
        <dbReference type="PROSITE" id="PS50112"/>
    </source>
</evidence>
<protein>
    <recommendedName>
        <fullName evidence="1">PAS domain-containing protein</fullName>
    </recommendedName>
</protein>
<sequence length="370" mass="41175">MYSATSDARATRESLENQESYHPAYIGIHTRDESTRVLYVSSGCLQAVGYRPEELVDKRATDFIADQFDVSDYPKIYMRKDNQPGAASASEELGEDDDASAFVMYGNIKSANGTPMFHKITAFKCDNCVIYIGVTYPEIRSWDQKELVVQMLDGAMQKVNMTQERLALADRRSENSTGGRRIGFRARCGSVSLTKAAFVLESPNTACVDNNTNMSNRQMGPLIAFVTDSVNRLVDADTSDLMGYPFLQLVAPEDVLYVSRFFQRLSDTTNVLFDTFSLLQKPYVIEGDVQVADKDNRRVVVECLGGAVQDGVVLLVRKLRTRAAPVLNSLGDYVRPLPRESNDENGYVSLEEILSSDPDTSDAPTWSRPD</sequence>
<organism evidence="2 3">
    <name type="scientific">Coemansia guatemalensis</name>
    <dbReference type="NCBI Taxonomy" id="2761395"/>
    <lineage>
        <taxon>Eukaryota</taxon>
        <taxon>Fungi</taxon>
        <taxon>Fungi incertae sedis</taxon>
        <taxon>Zoopagomycota</taxon>
        <taxon>Kickxellomycotina</taxon>
        <taxon>Kickxellomycetes</taxon>
        <taxon>Kickxellales</taxon>
        <taxon>Kickxellaceae</taxon>
        <taxon>Coemansia</taxon>
    </lineage>
</organism>
<dbReference type="InterPro" id="IPR035965">
    <property type="entry name" value="PAS-like_dom_sf"/>
</dbReference>
<dbReference type="EMBL" id="JANBUO010000067">
    <property type="protein sequence ID" value="KAJ2808097.1"/>
    <property type="molecule type" value="Genomic_DNA"/>
</dbReference>
<dbReference type="AlphaFoldDB" id="A0A9W8I572"/>
<gene>
    <name evidence="2" type="ORF">H4R20_001009</name>
</gene>
<dbReference type="SUPFAM" id="SSF55785">
    <property type="entry name" value="PYP-like sensor domain (PAS domain)"/>
    <property type="match status" value="1"/>
</dbReference>
<accession>A0A9W8I572</accession>
<dbReference type="PROSITE" id="PS50112">
    <property type="entry name" value="PAS"/>
    <property type="match status" value="1"/>
</dbReference>
<dbReference type="InterPro" id="IPR000014">
    <property type="entry name" value="PAS"/>
</dbReference>
<dbReference type="Pfam" id="PF13426">
    <property type="entry name" value="PAS_9"/>
    <property type="match status" value="2"/>
</dbReference>
<dbReference type="OrthoDB" id="411251at2759"/>
<evidence type="ECO:0000313" key="2">
    <source>
        <dbReference type="EMBL" id="KAJ2808097.1"/>
    </source>
</evidence>